<dbReference type="EMBL" id="BAMV01000007">
    <property type="protein sequence ID" value="GAN59785.1"/>
    <property type="molecule type" value="Genomic_DNA"/>
</dbReference>
<dbReference type="Pfam" id="PF01909">
    <property type="entry name" value="NTP_transf_2"/>
    <property type="match status" value="1"/>
</dbReference>
<name>A0A0D6N256_9PROT</name>
<evidence type="ECO:0000259" key="1">
    <source>
        <dbReference type="Pfam" id="PF01909"/>
    </source>
</evidence>
<accession>A0A0D6N256</accession>
<organism evidence="2 4">
    <name type="scientific">Acetobacter cibinongensis</name>
    <dbReference type="NCBI Taxonomy" id="146475"/>
    <lineage>
        <taxon>Bacteria</taxon>
        <taxon>Pseudomonadati</taxon>
        <taxon>Pseudomonadota</taxon>
        <taxon>Alphaproteobacteria</taxon>
        <taxon>Acetobacterales</taxon>
        <taxon>Acetobacteraceae</taxon>
        <taxon>Acetobacter</taxon>
    </lineage>
</organism>
<reference evidence="3 5" key="2">
    <citation type="submission" date="2019-07" db="EMBL/GenBank/DDBJ databases">
        <title>Whole genome shotgun sequence of Acetobacter cibinongensis NBRC 16605.</title>
        <authorList>
            <person name="Hosoyama A."/>
            <person name="Uohara A."/>
            <person name="Ohji S."/>
            <person name="Ichikawa N."/>
        </authorList>
    </citation>
    <scope>NUCLEOTIDE SEQUENCE [LARGE SCALE GENOMIC DNA]</scope>
    <source>
        <strain evidence="3 5">NBRC 16605</strain>
    </source>
</reference>
<sequence>MTSALVLSPEEKLTVTTLLKEFVPDKEVWVFGSRAKGTAKPYSDLDLAVIGEEPLPLLVRVGLEEAFSSSLLPWKVDVLDWATTDAVFRDLIQKDHIVIQTSLENIRSNSVP</sequence>
<evidence type="ECO:0000313" key="3">
    <source>
        <dbReference type="EMBL" id="GEL59307.1"/>
    </source>
</evidence>
<dbReference type="SUPFAM" id="SSF81301">
    <property type="entry name" value="Nucleotidyltransferase"/>
    <property type="match status" value="1"/>
</dbReference>
<dbReference type="AlphaFoldDB" id="A0A0D6N256"/>
<accession>A0A6N3SRA6</accession>
<evidence type="ECO:0000313" key="2">
    <source>
        <dbReference type="EMBL" id="GAN59785.1"/>
    </source>
</evidence>
<dbReference type="Gene3D" id="3.30.460.10">
    <property type="entry name" value="Beta Polymerase, domain 2"/>
    <property type="match status" value="1"/>
</dbReference>
<comment type="caution">
    <text evidence="2">The sequence shown here is derived from an EMBL/GenBank/DDBJ whole genome shotgun (WGS) entry which is preliminary data.</text>
</comment>
<evidence type="ECO:0000313" key="5">
    <source>
        <dbReference type="Proteomes" id="UP000321891"/>
    </source>
</evidence>
<dbReference type="InterPro" id="IPR043519">
    <property type="entry name" value="NT_sf"/>
</dbReference>
<dbReference type="CDD" id="cd05403">
    <property type="entry name" value="NT_KNTase_like"/>
    <property type="match status" value="1"/>
</dbReference>
<proteinExistence type="predicted"/>
<reference evidence="2 4" key="1">
    <citation type="submission" date="2012-11" db="EMBL/GenBank/DDBJ databases">
        <title>Whole genome sequence of Acetobacter cibinongensis 4H-1.</title>
        <authorList>
            <person name="Azuma Y."/>
            <person name="Higashiura N."/>
            <person name="Hirakawa H."/>
            <person name="Matsushita K."/>
        </authorList>
    </citation>
    <scope>NUCLEOTIDE SEQUENCE [LARGE SCALE GENOMIC DNA]</scope>
    <source>
        <strain evidence="2 4">4H-1</strain>
    </source>
</reference>
<evidence type="ECO:0000313" key="4">
    <source>
        <dbReference type="Proteomes" id="UP000032671"/>
    </source>
</evidence>
<dbReference type="RefSeq" id="WP_048837844.1">
    <property type="nucleotide sequence ID" value="NZ_BAMV01000007.1"/>
</dbReference>
<protein>
    <submittedName>
        <fullName evidence="2">DNA polymerase beta subunit</fullName>
    </submittedName>
</protein>
<dbReference type="InterPro" id="IPR002934">
    <property type="entry name" value="Polymerase_NTP_transf_dom"/>
</dbReference>
<dbReference type="Proteomes" id="UP000032671">
    <property type="component" value="Unassembled WGS sequence"/>
</dbReference>
<dbReference type="STRING" id="1231339.Abci_007_188"/>
<gene>
    <name evidence="2" type="ORF">Abci_007_188</name>
    <name evidence="3" type="ORF">ACI01nite_19090</name>
</gene>
<dbReference type="GO" id="GO:0016779">
    <property type="term" value="F:nucleotidyltransferase activity"/>
    <property type="evidence" value="ECO:0007669"/>
    <property type="project" value="InterPro"/>
</dbReference>
<dbReference type="Proteomes" id="UP000321891">
    <property type="component" value="Unassembled WGS sequence"/>
</dbReference>
<keyword evidence="5" id="KW-1185">Reference proteome</keyword>
<dbReference type="EMBL" id="BJVU01000008">
    <property type="protein sequence ID" value="GEL59307.1"/>
    <property type="molecule type" value="Genomic_DNA"/>
</dbReference>
<feature type="domain" description="Polymerase nucleotidyl transferase" evidence="1">
    <location>
        <begin position="19"/>
        <end position="97"/>
    </location>
</feature>